<dbReference type="EMBL" id="JRJU01000037">
    <property type="protein sequence ID" value="KHF38500.1"/>
    <property type="molecule type" value="Genomic_DNA"/>
</dbReference>
<dbReference type="STRING" id="333138.LQ50_20735"/>
<sequence length="237" mass="27229">MRIISVLIFVVFITLAGCQKPVTKDVQNIYENSYIKVVIDEIEEVENGFFLTVTLESITEGGINKNDYAVAFPSQIMLDNGHEFHKINEEQTTEFVNDEKYMIREFYLSESENQKLAGFLSFSLYVKPTFNKKLVTFEIDGNRNDVMSDGIILTNIDLKDNYLRLNLNDVHPTKGIGVTIELEGERIYPLVSKTEQNLNTMKGEYEFAQPLPETIVLMVSRANLSETIWELPFTIEF</sequence>
<dbReference type="Proteomes" id="UP000030832">
    <property type="component" value="Unassembled WGS sequence"/>
</dbReference>
<comment type="caution">
    <text evidence="1">The sequence shown here is derived from an EMBL/GenBank/DDBJ whole genome shotgun (WGS) entry which is preliminary data.</text>
</comment>
<dbReference type="AlphaFoldDB" id="A0A0B0IB38"/>
<accession>A0A0B0IB38</accession>
<name>A0A0B0IB38_9BACI</name>
<evidence type="ECO:0000313" key="1">
    <source>
        <dbReference type="EMBL" id="KHF38500.1"/>
    </source>
</evidence>
<protein>
    <submittedName>
        <fullName evidence="1">Uncharacterized protein</fullName>
    </submittedName>
</protein>
<organism evidence="1 2">
    <name type="scientific">Halalkalibacter okhensis</name>
    <dbReference type="NCBI Taxonomy" id="333138"/>
    <lineage>
        <taxon>Bacteria</taxon>
        <taxon>Bacillati</taxon>
        <taxon>Bacillota</taxon>
        <taxon>Bacilli</taxon>
        <taxon>Bacillales</taxon>
        <taxon>Bacillaceae</taxon>
        <taxon>Halalkalibacter</taxon>
    </lineage>
</organism>
<reference evidence="1 2" key="1">
    <citation type="submission" date="2014-09" db="EMBL/GenBank/DDBJ databases">
        <title>Genome sequencing and annotation of Bacillus Okhensis strain Kh10-101T.</title>
        <authorList>
            <person name="Prakash J.S."/>
        </authorList>
    </citation>
    <scope>NUCLEOTIDE SEQUENCE [LARGE SCALE GENOMIC DNA]</scope>
    <source>
        <strain evidence="2">Kh10-101T</strain>
    </source>
</reference>
<dbReference type="RefSeq" id="WP_034632508.1">
    <property type="nucleotide sequence ID" value="NZ_JRJU01000037.1"/>
</dbReference>
<proteinExistence type="predicted"/>
<gene>
    <name evidence="1" type="ORF">LQ50_20735</name>
</gene>
<dbReference type="OrthoDB" id="2910366at2"/>
<dbReference type="eggNOG" id="ENOG5030CZ3">
    <property type="taxonomic scope" value="Bacteria"/>
</dbReference>
<evidence type="ECO:0000313" key="2">
    <source>
        <dbReference type="Proteomes" id="UP000030832"/>
    </source>
</evidence>
<keyword evidence="2" id="KW-1185">Reference proteome</keyword>
<dbReference type="PROSITE" id="PS51257">
    <property type="entry name" value="PROKAR_LIPOPROTEIN"/>
    <property type="match status" value="1"/>
</dbReference>